<accession>A0A914ZMM7</accession>
<dbReference type="InterPro" id="IPR011009">
    <property type="entry name" value="Kinase-like_dom_sf"/>
</dbReference>
<dbReference type="InterPro" id="IPR001245">
    <property type="entry name" value="Ser-Thr/Tyr_kinase_cat_dom"/>
</dbReference>
<dbReference type="SUPFAM" id="SSF56112">
    <property type="entry name" value="Protein kinase-like (PK-like)"/>
    <property type="match status" value="1"/>
</dbReference>
<evidence type="ECO:0000256" key="3">
    <source>
        <dbReference type="ARBA" id="ARBA00022777"/>
    </source>
</evidence>
<dbReference type="Gene3D" id="3.30.505.10">
    <property type="entry name" value="SH2 domain"/>
    <property type="match status" value="1"/>
</dbReference>
<dbReference type="AlphaFoldDB" id="A0A914ZMM7"/>
<protein>
    <recommendedName>
        <fullName evidence="7">Tyrosine-protein kinase</fullName>
        <ecNumber evidence="7">2.7.10.2</ecNumber>
    </recommendedName>
</protein>
<keyword evidence="2 7" id="KW-0547">Nucleotide-binding</keyword>
<evidence type="ECO:0000256" key="2">
    <source>
        <dbReference type="ARBA" id="ARBA00022741"/>
    </source>
</evidence>
<dbReference type="InterPro" id="IPR000980">
    <property type="entry name" value="SH2"/>
</dbReference>
<feature type="domain" description="Protein kinase" evidence="9">
    <location>
        <begin position="135"/>
        <end position="392"/>
    </location>
</feature>
<dbReference type="EC" id="2.7.10.2" evidence="7"/>
<feature type="domain" description="SH2" evidence="8">
    <location>
        <begin position="31"/>
        <end position="125"/>
    </location>
</feature>
<dbReference type="PROSITE" id="PS50001">
    <property type="entry name" value="SH2"/>
    <property type="match status" value="1"/>
</dbReference>
<evidence type="ECO:0000256" key="5">
    <source>
        <dbReference type="ARBA" id="ARBA00023137"/>
    </source>
</evidence>
<dbReference type="Proteomes" id="UP000887569">
    <property type="component" value="Unplaced"/>
</dbReference>
<dbReference type="PANTHER" id="PTHR24418">
    <property type="entry name" value="TYROSINE-PROTEIN KINASE"/>
    <property type="match status" value="1"/>
</dbReference>
<dbReference type="PRINTS" id="PR00109">
    <property type="entry name" value="TYRKINASE"/>
</dbReference>
<dbReference type="GO" id="GO:0005524">
    <property type="term" value="F:ATP binding"/>
    <property type="evidence" value="ECO:0007669"/>
    <property type="project" value="UniProtKB-KW"/>
</dbReference>
<sequence length="406" mass="46803">TIVCCYPRKSFAMSVTSMPEFFEDELISSKFFHGLASHEDIRPLLANDGDYLLRLSYYEGRPVYVLSVFVARKIRNFILNQDSSNHKFYFNAYQEISIKRLIERHHKTSISLSANAPILKNAIPIPEWNFSAQSVMPTRKISNCYWEEAIQAEIEVRRNKFPAAVMMLNENADMESVKSFLAEARLLRKLNHPNILRSYGIIVTAKPVAMLLELCQTNLARILREKKFGITPLMKLRFANEAASALAYLEGNKLVHKNVAARNCLVDGNLSLKFGNLRDATLTKCPSYLHSDPIHKVNVRWMAPETMQQHIFSTKSDVWAYGVLLWEIYADGAEPYPGLTNLQICALVTLKDYRMDPLKTMPMTIWSVVTNCWRRVADQRPSFRELNQYMWNIRQRELRSRGAVVL</sequence>
<dbReference type="InterPro" id="IPR035849">
    <property type="entry name" value="Fes/Fps/Fer_SH2"/>
</dbReference>
<comment type="catalytic activity">
    <reaction evidence="7">
        <text>L-tyrosyl-[protein] + ATP = O-phospho-L-tyrosyl-[protein] + ADP + H(+)</text>
        <dbReference type="Rhea" id="RHEA:10596"/>
        <dbReference type="Rhea" id="RHEA-COMP:10136"/>
        <dbReference type="Rhea" id="RHEA-COMP:20101"/>
        <dbReference type="ChEBI" id="CHEBI:15378"/>
        <dbReference type="ChEBI" id="CHEBI:30616"/>
        <dbReference type="ChEBI" id="CHEBI:46858"/>
        <dbReference type="ChEBI" id="CHEBI:61978"/>
        <dbReference type="ChEBI" id="CHEBI:456216"/>
        <dbReference type="EC" id="2.7.10.2"/>
    </reaction>
</comment>
<dbReference type="InterPro" id="IPR036860">
    <property type="entry name" value="SH2_dom_sf"/>
</dbReference>
<dbReference type="Pfam" id="PF07714">
    <property type="entry name" value="PK_Tyr_Ser-Thr"/>
    <property type="match status" value="1"/>
</dbReference>
<evidence type="ECO:0000256" key="4">
    <source>
        <dbReference type="ARBA" id="ARBA00022840"/>
    </source>
</evidence>
<keyword evidence="1 7" id="KW-0808">Transferase</keyword>
<dbReference type="WBParaSite" id="PgB09_g074_t01">
    <property type="protein sequence ID" value="PgB09_g074_t01"/>
    <property type="gene ID" value="PgB09_g074"/>
</dbReference>
<keyword evidence="5 7" id="KW-0829">Tyrosine-protein kinase</keyword>
<reference evidence="11" key="1">
    <citation type="submission" date="2022-11" db="UniProtKB">
        <authorList>
            <consortium name="WormBaseParasite"/>
        </authorList>
    </citation>
    <scope>IDENTIFICATION</scope>
</reference>
<dbReference type="GO" id="GO:0004715">
    <property type="term" value="F:non-membrane spanning protein tyrosine kinase activity"/>
    <property type="evidence" value="ECO:0007669"/>
    <property type="project" value="UniProtKB-EC"/>
</dbReference>
<evidence type="ECO:0000313" key="11">
    <source>
        <dbReference type="WBParaSite" id="PgB09_g074_t01"/>
    </source>
</evidence>
<evidence type="ECO:0000256" key="7">
    <source>
        <dbReference type="RuleBase" id="RU362096"/>
    </source>
</evidence>
<dbReference type="PROSITE" id="PS50011">
    <property type="entry name" value="PROTEIN_KINASE_DOM"/>
    <property type="match status" value="1"/>
</dbReference>
<comment type="similarity">
    <text evidence="7">Belongs to the protein kinase superfamily. Tyr protein kinase family.</text>
</comment>
<evidence type="ECO:0000256" key="1">
    <source>
        <dbReference type="ARBA" id="ARBA00022679"/>
    </source>
</evidence>
<evidence type="ECO:0000259" key="8">
    <source>
        <dbReference type="PROSITE" id="PS50001"/>
    </source>
</evidence>
<dbReference type="Pfam" id="PF00017">
    <property type="entry name" value="SH2"/>
    <property type="match status" value="1"/>
</dbReference>
<keyword evidence="4 7" id="KW-0067">ATP-binding</keyword>
<name>A0A914ZMM7_PARUN</name>
<dbReference type="InterPro" id="IPR000719">
    <property type="entry name" value="Prot_kinase_dom"/>
</dbReference>
<evidence type="ECO:0000256" key="6">
    <source>
        <dbReference type="PROSITE-ProRule" id="PRU00191"/>
    </source>
</evidence>
<keyword evidence="3 7" id="KW-0418">Kinase</keyword>
<dbReference type="CDD" id="cd10361">
    <property type="entry name" value="SH2_Fps_family"/>
    <property type="match status" value="1"/>
</dbReference>
<dbReference type="SUPFAM" id="SSF55550">
    <property type="entry name" value="SH2 domain"/>
    <property type="match status" value="1"/>
</dbReference>
<proteinExistence type="inferred from homology"/>
<evidence type="ECO:0000259" key="9">
    <source>
        <dbReference type="PROSITE" id="PS50011"/>
    </source>
</evidence>
<dbReference type="Gene3D" id="1.10.510.10">
    <property type="entry name" value="Transferase(Phosphotransferase) domain 1"/>
    <property type="match status" value="1"/>
</dbReference>
<organism evidence="10 11">
    <name type="scientific">Parascaris univalens</name>
    <name type="common">Nematode worm</name>
    <dbReference type="NCBI Taxonomy" id="6257"/>
    <lineage>
        <taxon>Eukaryota</taxon>
        <taxon>Metazoa</taxon>
        <taxon>Ecdysozoa</taxon>
        <taxon>Nematoda</taxon>
        <taxon>Chromadorea</taxon>
        <taxon>Rhabditida</taxon>
        <taxon>Spirurina</taxon>
        <taxon>Ascaridomorpha</taxon>
        <taxon>Ascaridoidea</taxon>
        <taxon>Ascarididae</taxon>
        <taxon>Parascaris</taxon>
    </lineage>
</organism>
<dbReference type="InterPro" id="IPR050198">
    <property type="entry name" value="Non-receptor_tyrosine_kinases"/>
</dbReference>
<keyword evidence="6" id="KW-0727">SH2 domain</keyword>
<evidence type="ECO:0000313" key="10">
    <source>
        <dbReference type="Proteomes" id="UP000887569"/>
    </source>
</evidence>
<dbReference type="SMART" id="SM00252">
    <property type="entry name" value="SH2"/>
    <property type="match status" value="1"/>
</dbReference>
<keyword evidence="10" id="KW-1185">Reference proteome</keyword>